<accession>A0ABX7TWB8</accession>
<evidence type="ECO:0000256" key="1">
    <source>
        <dbReference type="SAM" id="MobiDB-lite"/>
    </source>
</evidence>
<evidence type="ECO:0000256" key="2">
    <source>
        <dbReference type="SAM" id="Phobius"/>
    </source>
</evidence>
<feature type="region of interest" description="Disordered" evidence="1">
    <location>
        <begin position="1"/>
        <end position="94"/>
    </location>
</feature>
<keyword evidence="2" id="KW-0812">Transmembrane</keyword>
<keyword evidence="2" id="KW-0472">Membrane</keyword>
<evidence type="ECO:0000313" key="4">
    <source>
        <dbReference type="Proteomes" id="UP000663908"/>
    </source>
</evidence>
<evidence type="ECO:0008006" key="5">
    <source>
        <dbReference type="Google" id="ProtNLM"/>
    </source>
</evidence>
<dbReference type="RefSeq" id="WP_208034571.1">
    <property type="nucleotide sequence ID" value="NZ_CP071839.1"/>
</dbReference>
<keyword evidence="4" id="KW-1185">Reference proteome</keyword>
<sequence>MATKTAADAGTGTGAGTEAHKDDEKTAAVDTRDGRAEQETAEEQVPGPAHDEASAQAEGGEHGEGGEHRESGEHGEDRDATEAAGGKASSPVGQGAGAVVSAALGLVSLSGGWIGTVASAREQLVGQLQTSSTASVARQIKEVYGDAWHTTALWAGLFALAALVTGVVVLVRPAFGAPGRPQAPWIRSVAWAGVSLGVLGLLLAVLKYSDALLALPSAG</sequence>
<feature type="compositionally biased region" description="Basic and acidic residues" evidence="1">
    <location>
        <begin position="18"/>
        <end position="38"/>
    </location>
</feature>
<dbReference type="Proteomes" id="UP000663908">
    <property type="component" value="Chromosome"/>
</dbReference>
<organism evidence="3 4">
    <name type="scientific">Streptomyces cyanogenus</name>
    <dbReference type="NCBI Taxonomy" id="80860"/>
    <lineage>
        <taxon>Bacteria</taxon>
        <taxon>Bacillati</taxon>
        <taxon>Actinomycetota</taxon>
        <taxon>Actinomycetes</taxon>
        <taxon>Kitasatosporales</taxon>
        <taxon>Streptomycetaceae</taxon>
        <taxon>Streptomyces</taxon>
    </lineage>
</organism>
<keyword evidence="2" id="KW-1133">Transmembrane helix</keyword>
<name>A0ABX7TWB8_STRCY</name>
<protein>
    <recommendedName>
        <fullName evidence="5">Integral membrane protein</fullName>
    </recommendedName>
</protein>
<feature type="compositionally biased region" description="Low complexity" evidence="1">
    <location>
        <begin position="1"/>
        <end position="10"/>
    </location>
</feature>
<dbReference type="EMBL" id="CP071839">
    <property type="protein sequence ID" value="QTE01066.1"/>
    <property type="molecule type" value="Genomic_DNA"/>
</dbReference>
<feature type="transmembrane region" description="Helical" evidence="2">
    <location>
        <begin position="185"/>
        <end position="206"/>
    </location>
</feature>
<feature type="transmembrane region" description="Helical" evidence="2">
    <location>
        <begin position="152"/>
        <end position="173"/>
    </location>
</feature>
<proteinExistence type="predicted"/>
<gene>
    <name evidence="3" type="ORF">S1361_27280</name>
</gene>
<reference evidence="3 4" key="1">
    <citation type="submission" date="2021-03" db="EMBL/GenBank/DDBJ databases">
        <title>Complete genome sequence of Streptomyces cyanogenus S136, producer of anticancer angucycline landomycin A.</title>
        <authorList>
            <person name="Hrab P."/>
            <person name="Ruckert C."/>
            <person name="Busche T."/>
            <person name="Ostash I."/>
            <person name="Kalinowski J."/>
            <person name="Fedorenko V."/>
            <person name="Yushchuk O."/>
            <person name="Ostash B."/>
        </authorList>
    </citation>
    <scope>NUCLEOTIDE SEQUENCE [LARGE SCALE GENOMIC DNA]</scope>
    <source>
        <strain evidence="3 4">S136</strain>
    </source>
</reference>
<feature type="compositionally biased region" description="Basic and acidic residues" evidence="1">
    <location>
        <begin position="49"/>
        <end position="81"/>
    </location>
</feature>
<evidence type="ECO:0000313" key="3">
    <source>
        <dbReference type="EMBL" id="QTE01066.1"/>
    </source>
</evidence>